<keyword evidence="2 10" id="KW-0285">Flavoprotein</keyword>
<dbReference type="PANTHER" id="PTHR46028:SF2">
    <property type="entry name" value="KYNURENINE 3-MONOOXYGENASE"/>
    <property type="match status" value="1"/>
</dbReference>
<organism evidence="13 14">
    <name type="scientific">Coemansia erecta</name>
    <dbReference type="NCBI Taxonomy" id="147472"/>
    <lineage>
        <taxon>Eukaryota</taxon>
        <taxon>Fungi</taxon>
        <taxon>Fungi incertae sedis</taxon>
        <taxon>Zoopagomycota</taxon>
        <taxon>Kickxellomycotina</taxon>
        <taxon>Kickxellomycetes</taxon>
        <taxon>Kickxellales</taxon>
        <taxon>Kickxellaceae</taxon>
        <taxon>Coemansia</taxon>
    </lineage>
</organism>
<keyword evidence="6 10" id="KW-0560">Oxidoreductase</keyword>
<comment type="similarity">
    <text evidence="10">Belongs to the aromatic-ring hydroxylase family. KMO subfamily.</text>
</comment>
<dbReference type="GO" id="GO:0019805">
    <property type="term" value="P:quinolinate biosynthetic process"/>
    <property type="evidence" value="ECO:0007669"/>
    <property type="project" value="UniProtKB-UniRule"/>
</dbReference>
<sequence length="484" mass="54383">MSTERSVVIVGGGLVGSLTACYFAKRGWRVDLLEKRPDIRLPENAHLVEHRSINLAISERGFSALRRLNPDLERQVKALVVPMHGRMIHALDGRQTSQAYDVFGRHINSVGRSTLIKILLDTVSSYSLATLHFNHEFLEADLDSGRVAFIDDKGQRQEITADLMVGADGAYSKVRQRMMARVKMNYSQKYIEHGYCEFSMPALNGAYAMDPNHLHIWPRGSFMLIALPNMDKTFTCTLFMPWSQFDQVKSEDQIAAFFQSNFPDALELMGEKSVRSEYAKNPKGSLMYIKCTPYTYKGRAVILGDAAHAMVPFYGQGMNCGFEDVEALDGIMLRILHEKTPDSDHTCALSESQMQRALDEYSCTRTSDASAIVDLALENYIEMRARVVDYAYLFRKKLEGILHRVVPTAVIPLYTMVSFTSIPYSTVVRQWNRQTKWLHRSIWTLSAMTAIGTGVLAARLFGLLTEYPSGALAGIVAKARSITS</sequence>
<dbReference type="PANTHER" id="PTHR46028">
    <property type="entry name" value="KYNURENINE 3-MONOOXYGENASE"/>
    <property type="match status" value="1"/>
</dbReference>
<comment type="caution">
    <text evidence="13">The sequence shown here is derived from an EMBL/GenBank/DDBJ whole genome shotgun (WGS) entry which is preliminary data.</text>
</comment>
<comment type="cofactor">
    <cofactor evidence="1 10">
        <name>FAD</name>
        <dbReference type="ChEBI" id="CHEBI:57692"/>
    </cofactor>
</comment>
<dbReference type="EC" id="1.14.13.9" evidence="10"/>
<dbReference type="GO" id="GO:0004502">
    <property type="term" value="F:kynurenine 3-monooxygenase activity"/>
    <property type="evidence" value="ECO:0007669"/>
    <property type="project" value="UniProtKB-UniRule"/>
</dbReference>
<evidence type="ECO:0000256" key="4">
    <source>
        <dbReference type="ARBA" id="ARBA00022827"/>
    </source>
</evidence>
<dbReference type="InterPro" id="IPR027545">
    <property type="entry name" value="Kynurenine_monooxygenase"/>
</dbReference>
<dbReference type="GO" id="GO:0006569">
    <property type="term" value="P:L-tryptophan catabolic process"/>
    <property type="evidence" value="ECO:0007669"/>
    <property type="project" value="UniProtKB-UniRule"/>
</dbReference>
<comment type="pathway">
    <text evidence="10">Cofactor biosynthesis; NAD(+) biosynthesis; quinolinate from L-kynurenine: step 1/3.</text>
</comment>
<dbReference type="SUPFAM" id="SSF51905">
    <property type="entry name" value="FAD/NAD(P)-binding domain"/>
    <property type="match status" value="1"/>
</dbReference>
<feature type="transmembrane region" description="Helical" evidence="11">
    <location>
        <begin position="6"/>
        <end position="24"/>
    </location>
</feature>
<evidence type="ECO:0000256" key="8">
    <source>
        <dbReference type="ARBA" id="ARBA00023128"/>
    </source>
</evidence>
<comment type="catalytic activity">
    <reaction evidence="9 10">
        <text>L-kynurenine + NADPH + O2 + H(+) = 3-hydroxy-L-kynurenine + NADP(+) + H2O</text>
        <dbReference type="Rhea" id="RHEA:20545"/>
        <dbReference type="ChEBI" id="CHEBI:15377"/>
        <dbReference type="ChEBI" id="CHEBI:15378"/>
        <dbReference type="ChEBI" id="CHEBI:15379"/>
        <dbReference type="ChEBI" id="CHEBI:57783"/>
        <dbReference type="ChEBI" id="CHEBI:57959"/>
        <dbReference type="ChEBI" id="CHEBI:58125"/>
        <dbReference type="ChEBI" id="CHEBI:58349"/>
        <dbReference type="EC" id="1.14.13.9"/>
    </reaction>
</comment>
<keyword evidence="4 10" id="KW-0274">FAD</keyword>
<name>A0A9W8CVV5_9FUNG</name>
<keyword evidence="8 10" id="KW-0496">Mitochondrion</keyword>
<dbReference type="Proteomes" id="UP001149813">
    <property type="component" value="Unassembled WGS sequence"/>
</dbReference>
<evidence type="ECO:0000256" key="2">
    <source>
        <dbReference type="ARBA" id="ARBA00022630"/>
    </source>
</evidence>
<protein>
    <recommendedName>
        <fullName evidence="10">Kynurenine 3-monooxygenase</fullName>
        <ecNumber evidence="10">1.14.13.9</ecNumber>
    </recommendedName>
    <alternativeName>
        <fullName evidence="10">Biosynthesis of nicotinic acid protein 4</fullName>
    </alternativeName>
    <alternativeName>
        <fullName evidence="10">Kynurenine 3-hydroxylase</fullName>
    </alternativeName>
</protein>
<keyword evidence="7 10" id="KW-0503">Monooxygenase</keyword>
<keyword evidence="3 10" id="KW-0662">Pyridine nucleotide biosynthesis</keyword>
<gene>
    <name evidence="10 13" type="primary">BNA4</name>
    <name evidence="13" type="ORF">LPJ53_000504</name>
</gene>
<evidence type="ECO:0000256" key="5">
    <source>
        <dbReference type="ARBA" id="ARBA00022857"/>
    </source>
</evidence>
<evidence type="ECO:0000256" key="3">
    <source>
        <dbReference type="ARBA" id="ARBA00022642"/>
    </source>
</evidence>
<comment type="subcellular location">
    <subcellularLocation>
        <location evidence="10">Mitochondrion outer membrane</location>
    </subcellularLocation>
</comment>
<keyword evidence="10" id="KW-1000">Mitochondrion outer membrane</keyword>
<dbReference type="EMBL" id="JANBOJ010000008">
    <property type="protein sequence ID" value="KAJ1725277.1"/>
    <property type="molecule type" value="Genomic_DNA"/>
</dbReference>
<comment type="function">
    <text evidence="10">Catalyzes the hydroxylation of L-kynurenine (L-Kyn) to form 3-hydroxy-L-kynurenine (L-3OHKyn). Required for synthesis of quinolinic acid.</text>
</comment>
<reference evidence="13" key="1">
    <citation type="submission" date="2022-07" db="EMBL/GenBank/DDBJ databases">
        <title>Phylogenomic reconstructions and comparative analyses of Kickxellomycotina fungi.</title>
        <authorList>
            <person name="Reynolds N.K."/>
            <person name="Stajich J.E."/>
            <person name="Barry K."/>
            <person name="Grigoriev I.V."/>
            <person name="Crous P."/>
            <person name="Smith M.E."/>
        </authorList>
    </citation>
    <scope>NUCLEOTIDE SEQUENCE</scope>
    <source>
        <strain evidence="13">NBRC 32514</strain>
    </source>
</reference>
<dbReference type="PROSITE" id="PS51257">
    <property type="entry name" value="PROKAR_LIPOPROTEIN"/>
    <property type="match status" value="1"/>
</dbReference>
<dbReference type="OrthoDB" id="10053569at2759"/>
<keyword evidence="11" id="KW-0812">Transmembrane</keyword>
<dbReference type="InterPro" id="IPR002938">
    <property type="entry name" value="FAD-bd"/>
</dbReference>
<dbReference type="GO" id="GO:0005741">
    <property type="term" value="C:mitochondrial outer membrane"/>
    <property type="evidence" value="ECO:0007669"/>
    <property type="project" value="UniProtKB-SubCell"/>
</dbReference>
<dbReference type="GO" id="GO:0071949">
    <property type="term" value="F:FAD binding"/>
    <property type="evidence" value="ECO:0007669"/>
    <property type="project" value="InterPro"/>
</dbReference>
<evidence type="ECO:0000256" key="7">
    <source>
        <dbReference type="ARBA" id="ARBA00023033"/>
    </source>
</evidence>
<dbReference type="GO" id="GO:0034354">
    <property type="term" value="P:'de novo' NAD+ biosynthetic process from L-tryptophan"/>
    <property type="evidence" value="ECO:0007669"/>
    <property type="project" value="UniProtKB-UniRule"/>
</dbReference>
<dbReference type="Pfam" id="PF01494">
    <property type="entry name" value="FAD_binding_3"/>
    <property type="match status" value="1"/>
</dbReference>
<dbReference type="GO" id="GO:0043420">
    <property type="term" value="P:anthranilate metabolic process"/>
    <property type="evidence" value="ECO:0007669"/>
    <property type="project" value="UniProtKB-UniRule"/>
</dbReference>
<evidence type="ECO:0000256" key="6">
    <source>
        <dbReference type="ARBA" id="ARBA00023002"/>
    </source>
</evidence>
<keyword evidence="5 10" id="KW-0521">NADP</keyword>
<evidence type="ECO:0000256" key="10">
    <source>
        <dbReference type="HAMAP-Rule" id="MF_03018"/>
    </source>
</evidence>
<dbReference type="PRINTS" id="PR00420">
    <property type="entry name" value="RNGMNOXGNASE"/>
</dbReference>
<dbReference type="Gene3D" id="3.50.50.60">
    <property type="entry name" value="FAD/NAD(P)-binding domain"/>
    <property type="match status" value="1"/>
</dbReference>
<dbReference type="GO" id="GO:0070189">
    <property type="term" value="P:kynurenine metabolic process"/>
    <property type="evidence" value="ECO:0007669"/>
    <property type="project" value="TreeGrafter"/>
</dbReference>
<evidence type="ECO:0000256" key="11">
    <source>
        <dbReference type="SAM" id="Phobius"/>
    </source>
</evidence>
<dbReference type="AlphaFoldDB" id="A0A9W8CVV5"/>
<dbReference type="InterPro" id="IPR036188">
    <property type="entry name" value="FAD/NAD-bd_sf"/>
</dbReference>
<feature type="transmembrane region" description="Helical" evidence="11">
    <location>
        <begin position="401"/>
        <end position="422"/>
    </location>
</feature>
<keyword evidence="14" id="KW-1185">Reference proteome</keyword>
<accession>A0A9W8CVV5</accession>
<feature type="domain" description="FAD-binding" evidence="12">
    <location>
        <begin position="6"/>
        <end position="341"/>
    </location>
</feature>
<dbReference type="HAMAP" id="MF_01971">
    <property type="entry name" value="Kynurenine_monooxygenase"/>
    <property type="match status" value="1"/>
</dbReference>
<evidence type="ECO:0000259" key="12">
    <source>
        <dbReference type="Pfam" id="PF01494"/>
    </source>
</evidence>
<dbReference type="FunFam" id="3.50.50.60:FF:000129">
    <property type="entry name" value="Kynurenine 3-monooxygenase"/>
    <property type="match status" value="1"/>
</dbReference>
<proteinExistence type="inferred from homology"/>
<evidence type="ECO:0000256" key="1">
    <source>
        <dbReference type="ARBA" id="ARBA00001974"/>
    </source>
</evidence>
<evidence type="ECO:0000313" key="14">
    <source>
        <dbReference type="Proteomes" id="UP001149813"/>
    </source>
</evidence>
<evidence type="ECO:0000256" key="9">
    <source>
        <dbReference type="ARBA" id="ARBA00047818"/>
    </source>
</evidence>
<feature type="transmembrane region" description="Helical" evidence="11">
    <location>
        <begin position="442"/>
        <end position="462"/>
    </location>
</feature>
<evidence type="ECO:0000313" key="13">
    <source>
        <dbReference type="EMBL" id="KAJ1725277.1"/>
    </source>
</evidence>
<keyword evidence="10 11" id="KW-0472">Membrane</keyword>
<keyword evidence="11" id="KW-1133">Transmembrane helix</keyword>